<dbReference type="Proteomes" id="UP000007463">
    <property type="component" value="Chromosome"/>
</dbReference>
<keyword evidence="2" id="KW-1185">Reference proteome</keyword>
<accession>F2I959</accession>
<protein>
    <recommendedName>
        <fullName evidence="3">Metallo-beta-lactamase domain-containing protein</fullName>
    </recommendedName>
</protein>
<dbReference type="Gene3D" id="3.60.15.10">
    <property type="entry name" value="Ribonuclease Z/Hydroxyacylglutathione hydrolase-like"/>
    <property type="match status" value="1"/>
</dbReference>
<sequence precursor="true">MHGNNKLKFILLNFALILFFNFGYSQTNAITVRFIGNCGLYMTDGTSNIYLDFPYKSGAHHYMEYNLAELDSVKNHPVFIYTHRHSDHFSGRLVRKLSKKLDGQIFTPKNAESLKKLNTQLTDFTIETIHTKHRFSFNHYSYVITWHGKKIFISGDTENSEILAPLKDFDWAFVPAWLIRDAGEKGIKLQDVSKLFAIYHIGPRDKITSDNPKIKLLDKQGELITISY</sequence>
<evidence type="ECO:0000313" key="1">
    <source>
        <dbReference type="EMBL" id="AEA43006.1"/>
    </source>
</evidence>
<dbReference type="RefSeq" id="WP_013685778.1">
    <property type="nucleotide sequence ID" value="NC_015321.1"/>
</dbReference>
<dbReference type="HOGENOM" id="CLU_1249594_0_0_10"/>
<name>F2I959_FLUTR</name>
<dbReference type="EMBL" id="CP002542">
    <property type="protein sequence ID" value="AEA43006.1"/>
    <property type="molecule type" value="Genomic_DNA"/>
</dbReference>
<gene>
    <name evidence="1" type="ordered locus">Fluta_1007</name>
</gene>
<reference evidence="1 2" key="1">
    <citation type="journal article" date="2011" name="Stand. Genomic Sci.">
        <title>Complete genome sequence of the gliding freshwater bacterium Fluviicola taffensis type strain (RW262).</title>
        <authorList>
            <person name="Woyke T."/>
            <person name="Chertkov O."/>
            <person name="Lapidus A."/>
            <person name="Nolan M."/>
            <person name="Lucas S."/>
            <person name="Del Rio T.G."/>
            <person name="Tice H."/>
            <person name="Cheng J.F."/>
            <person name="Tapia R."/>
            <person name="Han C."/>
            <person name="Goodwin L."/>
            <person name="Pitluck S."/>
            <person name="Liolios K."/>
            <person name="Pagani I."/>
            <person name="Ivanova N."/>
            <person name="Huntemann M."/>
            <person name="Mavromatis K."/>
            <person name="Mikhailova N."/>
            <person name="Pati A."/>
            <person name="Chen A."/>
            <person name="Palaniappan K."/>
            <person name="Land M."/>
            <person name="Hauser L."/>
            <person name="Brambilla E.M."/>
            <person name="Rohde M."/>
            <person name="Mwirichia R."/>
            <person name="Sikorski J."/>
            <person name="Tindall B.J."/>
            <person name="Goker M."/>
            <person name="Bristow J."/>
            <person name="Eisen J.A."/>
            <person name="Markowitz V."/>
            <person name="Hugenholtz P."/>
            <person name="Klenk H.P."/>
            <person name="Kyrpides N.C."/>
        </authorList>
    </citation>
    <scope>NUCLEOTIDE SEQUENCE [LARGE SCALE GENOMIC DNA]</scope>
    <source>
        <strain evidence="2">DSM 16823 / RW262 / RW262</strain>
    </source>
</reference>
<organism evidence="1 2">
    <name type="scientific">Fluviicola taffensis (strain DSM 16823 / NCIMB 13979 / RW262)</name>
    <dbReference type="NCBI Taxonomy" id="755732"/>
    <lineage>
        <taxon>Bacteria</taxon>
        <taxon>Pseudomonadati</taxon>
        <taxon>Bacteroidota</taxon>
        <taxon>Flavobacteriia</taxon>
        <taxon>Flavobacteriales</taxon>
        <taxon>Crocinitomicaceae</taxon>
        <taxon>Fluviicola</taxon>
    </lineage>
</organism>
<evidence type="ECO:0008006" key="3">
    <source>
        <dbReference type="Google" id="ProtNLM"/>
    </source>
</evidence>
<evidence type="ECO:0000313" key="2">
    <source>
        <dbReference type="Proteomes" id="UP000007463"/>
    </source>
</evidence>
<dbReference type="KEGG" id="fte:Fluta_1007"/>
<dbReference type="InterPro" id="IPR036866">
    <property type="entry name" value="RibonucZ/Hydroxyglut_hydro"/>
</dbReference>
<reference evidence="2" key="2">
    <citation type="submission" date="2011-02" db="EMBL/GenBank/DDBJ databases">
        <title>The complete genome of Fluviicola taffensis DSM 16823.</title>
        <authorList>
            <consortium name="US DOE Joint Genome Institute (JGI-PGF)"/>
            <person name="Lucas S."/>
            <person name="Copeland A."/>
            <person name="Lapidus A."/>
            <person name="Bruce D."/>
            <person name="Goodwin L."/>
            <person name="Pitluck S."/>
            <person name="Kyrpides N."/>
            <person name="Mavromatis K."/>
            <person name="Ivanova N."/>
            <person name="Mikhailova N."/>
            <person name="Pagani I."/>
            <person name="Chertkov O."/>
            <person name="Detter J.C."/>
            <person name="Han C."/>
            <person name="Tapia R."/>
            <person name="Land M."/>
            <person name="Hauser L."/>
            <person name="Markowitz V."/>
            <person name="Cheng J.-F."/>
            <person name="Hugenholtz P."/>
            <person name="Woyke T."/>
            <person name="Wu D."/>
            <person name="Tindall B."/>
            <person name="Pomrenke H.G."/>
            <person name="Brambilla E."/>
            <person name="Klenk H.-P."/>
            <person name="Eisen J.A."/>
        </authorList>
    </citation>
    <scope>NUCLEOTIDE SEQUENCE [LARGE SCALE GENOMIC DNA]</scope>
    <source>
        <strain evidence="2">DSM 16823 / RW262 / RW262</strain>
    </source>
</reference>
<proteinExistence type="predicted"/>
<dbReference type="SUPFAM" id="SSF56281">
    <property type="entry name" value="Metallo-hydrolase/oxidoreductase"/>
    <property type="match status" value="1"/>
</dbReference>
<dbReference type="AlphaFoldDB" id="F2I959"/>
<dbReference type="OrthoDB" id="9789133at2"/>
<dbReference type="eggNOG" id="COG2220">
    <property type="taxonomic scope" value="Bacteria"/>
</dbReference>
<dbReference type="STRING" id="755732.Fluta_1007"/>